<dbReference type="KEGG" id="pgb:H744_2c1980"/>
<organism evidence="1 2">
    <name type="scientific">Photobacterium gaetbulicola Gung47</name>
    <dbReference type="NCBI Taxonomy" id="658445"/>
    <lineage>
        <taxon>Bacteria</taxon>
        <taxon>Pseudomonadati</taxon>
        <taxon>Pseudomonadota</taxon>
        <taxon>Gammaproteobacteria</taxon>
        <taxon>Vibrionales</taxon>
        <taxon>Vibrionaceae</taxon>
        <taxon>Photobacterium</taxon>
    </lineage>
</organism>
<proteinExistence type="predicted"/>
<dbReference type="Proteomes" id="UP000032303">
    <property type="component" value="Chromosome 2"/>
</dbReference>
<protein>
    <submittedName>
        <fullName evidence="1">Uncharacterized protein</fullName>
    </submittedName>
</protein>
<evidence type="ECO:0000313" key="1">
    <source>
        <dbReference type="EMBL" id="AJR08644.1"/>
    </source>
</evidence>
<dbReference type="STRING" id="658445.H744_2c1980"/>
<dbReference type="EMBL" id="CP005974">
    <property type="protein sequence ID" value="AJR08644.1"/>
    <property type="molecule type" value="Genomic_DNA"/>
</dbReference>
<keyword evidence="2" id="KW-1185">Reference proteome</keyword>
<reference evidence="1 2" key="1">
    <citation type="submission" date="2013-05" db="EMBL/GenBank/DDBJ databases">
        <title>Complete genome sequence of the lipase-producing bacterium Photobacterium gaetbulicola Gung47.</title>
        <authorList>
            <person name="Kim Y.-O."/>
        </authorList>
    </citation>
    <scope>NUCLEOTIDE SEQUENCE [LARGE SCALE GENOMIC DNA]</scope>
    <source>
        <strain evidence="1 2">Gung47</strain>
    </source>
</reference>
<accession>A0A0C5WU91</accession>
<evidence type="ECO:0000313" key="2">
    <source>
        <dbReference type="Proteomes" id="UP000032303"/>
    </source>
</evidence>
<dbReference type="AlphaFoldDB" id="A0A0C5WU91"/>
<name>A0A0C5WU91_9GAMM</name>
<gene>
    <name evidence="1" type="ORF">H744_2c1980</name>
</gene>
<dbReference type="HOGENOM" id="CLU_2288915_0_0_6"/>
<sequence length="101" mass="10833">MDGQAVVISQLPKVQLEPNQSVTVSQLPSVNLAEGQQVAVTELPRVKLETGQAVRVYTTTPMLSKPVGGESMATSLLTITEGMAELNVTLSHFIESQLNQQ</sequence>
<dbReference type="PATRIC" id="fig|658445.3.peg.3937"/>